<evidence type="ECO:0000256" key="8">
    <source>
        <dbReference type="ARBA" id="ARBA00022801"/>
    </source>
</evidence>
<feature type="domain" description="SUEL-type lectin" evidence="14">
    <location>
        <begin position="784"/>
        <end position="867"/>
    </location>
</feature>
<organism evidence="15 16">
    <name type="scientific">Eruca vesicaria subsp. sativa</name>
    <name type="common">Garden rocket</name>
    <name type="synonym">Eruca sativa</name>
    <dbReference type="NCBI Taxonomy" id="29727"/>
    <lineage>
        <taxon>Eukaryota</taxon>
        <taxon>Viridiplantae</taxon>
        <taxon>Streptophyta</taxon>
        <taxon>Embryophyta</taxon>
        <taxon>Tracheophyta</taxon>
        <taxon>Spermatophyta</taxon>
        <taxon>Magnoliopsida</taxon>
        <taxon>eudicotyledons</taxon>
        <taxon>Gunneridae</taxon>
        <taxon>Pentapetalae</taxon>
        <taxon>rosids</taxon>
        <taxon>malvids</taxon>
        <taxon>Brassicales</taxon>
        <taxon>Brassicaceae</taxon>
        <taxon>Brassiceae</taxon>
        <taxon>Eruca</taxon>
    </lineage>
</organism>
<evidence type="ECO:0000256" key="4">
    <source>
        <dbReference type="ARBA" id="ARBA00012756"/>
    </source>
</evidence>
<feature type="signal peptide" evidence="13">
    <location>
        <begin position="1"/>
        <end position="26"/>
    </location>
</feature>
<dbReference type="InterPro" id="IPR031330">
    <property type="entry name" value="Gly_Hdrlase_35_cat"/>
</dbReference>
<dbReference type="PRINTS" id="PR00742">
    <property type="entry name" value="GLHYDRLASE35"/>
</dbReference>
<dbReference type="InterPro" id="IPR041392">
    <property type="entry name" value="GHD"/>
</dbReference>
<comment type="caution">
    <text evidence="15">The sequence shown here is derived from an EMBL/GenBank/DDBJ whole genome shotgun (WGS) entry which is preliminary data.</text>
</comment>
<proteinExistence type="inferred from homology"/>
<evidence type="ECO:0000256" key="3">
    <source>
        <dbReference type="ARBA" id="ARBA00009809"/>
    </source>
</evidence>
<dbReference type="AlphaFoldDB" id="A0ABC8LAP0"/>
<dbReference type="SUPFAM" id="SSF49785">
    <property type="entry name" value="Galactose-binding domain-like"/>
    <property type="match status" value="2"/>
</dbReference>
<dbReference type="Gene3D" id="3.20.20.80">
    <property type="entry name" value="Glycosidases"/>
    <property type="match status" value="1"/>
</dbReference>
<dbReference type="InterPro" id="IPR048913">
    <property type="entry name" value="BetaGal_gal-bd"/>
</dbReference>
<keyword evidence="10 11" id="KW-0326">Glycosidase</keyword>
<dbReference type="Gene3D" id="2.60.120.260">
    <property type="entry name" value="Galactose-binding domain-like"/>
    <property type="match status" value="2"/>
</dbReference>
<evidence type="ECO:0000259" key="14">
    <source>
        <dbReference type="PROSITE" id="PS50228"/>
    </source>
</evidence>
<dbReference type="Pfam" id="PF01301">
    <property type="entry name" value="Glyco_hydro_35"/>
    <property type="match status" value="1"/>
</dbReference>
<dbReference type="Proteomes" id="UP001642260">
    <property type="component" value="Unassembled WGS sequence"/>
</dbReference>
<dbReference type="GO" id="GO:0048046">
    <property type="term" value="C:apoplast"/>
    <property type="evidence" value="ECO:0007669"/>
    <property type="project" value="UniProtKB-SubCell"/>
</dbReference>
<evidence type="ECO:0000256" key="7">
    <source>
        <dbReference type="ARBA" id="ARBA00022729"/>
    </source>
</evidence>
<keyword evidence="5" id="KW-0052">Apoplast</keyword>
<dbReference type="PROSITE" id="PS01182">
    <property type="entry name" value="GLYCOSYL_HYDROL_F35"/>
    <property type="match status" value="1"/>
</dbReference>
<dbReference type="SUPFAM" id="SSF51445">
    <property type="entry name" value="(Trans)glycosidases"/>
    <property type="match status" value="1"/>
</dbReference>
<comment type="similarity">
    <text evidence="3 12">Belongs to the glycosyl hydrolase 35 family.</text>
</comment>
<dbReference type="InterPro" id="IPR019801">
    <property type="entry name" value="Glyco_hydro_35_CS"/>
</dbReference>
<dbReference type="InterPro" id="IPR000922">
    <property type="entry name" value="Lectin_gal-bd_dom"/>
</dbReference>
<evidence type="ECO:0000256" key="13">
    <source>
        <dbReference type="SAM" id="SignalP"/>
    </source>
</evidence>
<feature type="chain" id="PRO_5044884927" description="Beta-galactosidase" evidence="13">
    <location>
        <begin position="27"/>
        <end position="872"/>
    </location>
</feature>
<reference evidence="15 16" key="1">
    <citation type="submission" date="2022-03" db="EMBL/GenBank/DDBJ databases">
        <authorList>
            <person name="Macdonald S."/>
            <person name="Ahmed S."/>
            <person name="Newling K."/>
        </authorList>
    </citation>
    <scope>NUCLEOTIDE SEQUENCE [LARGE SCALE GENOMIC DNA]</scope>
</reference>
<dbReference type="Gene3D" id="2.60.120.740">
    <property type="match status" value="1"/>
</dbReference>
<evidence type="ECO:0000256" key="10">
    <source>
        <dbReference type="ARBA" id="ARBA00023295"/>
    </source>
</evidence>
<comment type="subcellular location">
    <subcellularLocation>
        <location evidence="2">Secreted</location>
        <location evidence="2">Extracellular space</location>
        <location evidence="2">Apoplast</location>
    </subcellularLocation>
</comment>
<dbReference type="EC" id="3.2.1.23" evidence="4 11"/>
<keyword evidence="9" id="KW-0325">Glycoprotein</keyword>
<keyword evidence="8 11" id="KW-0378">Hydrolase</keyword>
<evidence type="ECO:0000256" key="9">
    <source>
        <dbReference type="ARBA" id="ARBA00023180"/>
    </source>
</evidence>
<name>A0ABC8LAP0_ERUVS</name>
<accession>A0ABC8LAP0</accession>
<evidence type="ECO:0000256" key="12">
    <source>
        <dbReference type="RuleBase" id="RU003679"/>
    </source>
</evidence>
<evidence type="ECO:0000313" key="15">
    <source>
        <dbReference type="EMBL" id="CAH8380143.1"/>
    </source>
</evidence>
<dbReference type="FunFam" id="2.60.120.260:FF:000050">
    <property type="entry name" value="Beta-galactosidase"/>
    <property type="match status" value="1"/>
</dbReference>
<comment type="catalytic activity">
    <reaction evidence="1 11">
        <text>Hydrolysis of terminal non-reducing beta-D-galactose residues in beta-D-galactosides.</text>
        <dbReference type="EC" id="3.2.1.23"/>
    </reaction>
</comment>
<evidence type="ECO:0000256" key="1">
    <source>
        <dbReference type="ARBA" id="ARBA00001412"/>
    </source>
</evidence>
<gene>
    <name evidence="15" type="ORF">ERUC_LOCUS33101</name>
</gene>
<dbReference type="GO" id="GO:0004565">
    <property type="term" value="F:beta-galactosidase activity"/>
    <property type="evidence" value="ECO:0007669"/>
    <property type="project" value="UniProtKB-EC"/>
</dbReference>
<dbReference type="InterPro" id="IPR008979">
    <property type="entry name" value="Galactose-bd-like_sf"/>
</dbReference>
<dbReference type="PROSITE" id="PS51257">
    <property type="entry name" value="PROKAR_LIPOPROTEIN"/>
    <property type="match status" value="1"/>
</dbReference>
<dbReference type="PANTHER" id="PTHR23421">
    <property type="entry name" value="BETA-GALACTOSIDASE RELATED"/>
    <property type="match status" value="1"/>
</dbReference>
<dbReference type="InterPro" id="IPR001944">
    <property type="entry name" value="Glycoside_Hdrlase_35"/>
</dbReference>
<evidence type="ECO:0000313" key="16">
    <source>
        <dbReference type="Proteomes" id="UP001642260"/>
    </source>
</evidence>
<keyword evidence="7 13" id="KW-0732">Signal</keyword>
<dbReference type="CDD" id="cd22842">
    <property type="entry name" value="Gal_Rha_Lectin_BGal"/>
    <property type="match status" value="1"/>
</dbReference>
<dbReference type="InterPro" id="IPR043159">
    <property type="entry name" value="Lectin_gal-bd_sf"/>
</dbReference>
<dbReference type="Pfam" id="PF17834">
    <property type="entry name" value="GHD"/>
    <property type="match status" value="1"/>
</dbReference>
<keyword evidence="6" id="KW-0964">Secreted</keyword>
<evidence type="ECO:0000256" key="6">
    <source>
        <dbReference type="ARBA" id="ARBA00022525"/>
    </source>
</evidence>
<dbReference type="Pfam" id="PF21467">
    <property type="entry name" value="BetaGal_gal-bd"/>
    <property type="match status" value="1"/>
</dbReference>
<dbReference type="InterPro" id="IPR017853">
    <property type="entry name" value="GH"/>
</dbReference>
<evidence type="ECO:0000256" key="11">
    <source>
        <dbReference type="RuleBase" id="RU000675"/>
    </source>
</evidence>
<sequence>MRKHSLDRWLLAAVLVVLLSSSCTFASKKAVKKKTKGKEVTYDGTSLIVDGKRELLFSGSIHYPRSTPEMWPSIIKRAKQGGLNTIQTYVFWNVHEPEQGKFNFSGRADLVKFIKLIEKNGMYVTLRLGPFIQAEWTHGGLPYWLREVPGIFFRTDNKEFKEHTERYVRMVLDKMKEEKLFASQGGPIILGQIENEYSAVQRAYKEDGMNYIKWGSKLVDSMNLGIPWVMCKQNDAPDPMINACNGRHCGDTFPGPNKDNKPSLWTENWTTQFRVFGDAPVKRSVEDIAFSVARFFSKNGSHVNYYMYHGGTNFGRTSAHYVTTRYYDDAPLDEYGLEREPKYGHLKQLHSALNLCKKPLLWGQPRTEKPGKDTEIRYYEQRGTKSCAAFLANNNTEAAETIKFRGKDYVIAPRSISILPDCKTVVYNTAQIVSHHTSRNFMKSKKANKKLNFKVFTEPLPHKLKGDSYIPVELYGLTKDKSDYGWYTTSFKINENQLPKKKGAKTNVRIASLGHALHVWFNGEYLGKIGVYMICKNMKMSYDDDDVNFFSLLPGNGHGSHDEKSFVFQKPVALKEGENHLVMLGVLTGFPDSGSYLEHRYTGPRSVSILGLSSGTLDLTESSKWGNKVGMEGERLAIQTRKGLRKVKWHKFSGKAPGLTWYQTYFDAPESESAAAVRMSGMGKGLIWVNGEGVGRYWQSFLNPLNQSTQIEYHIPRSFLKPKKNLLVIFEEEPNVKPKLIDFVIVNRDTVCSYVGENYTPNVGHWIRKKDEVQAITDNVSLTATLKCSGNKKIAAVEFASFGNPIGDCGNFTVGTCNAPVSKQVVEKHCLGKAECVIPVNKSTFQQDKKDSCKNVIKTLAVQVKCARQKKK</sequence>
<protein>
    <recommendedName>
        <fullName evidence="4 11">Beta-galactosidase</fullName>
        <ecNumber evidence="4 11">3.2.1.23</ecNumber>
    </recommendedName>
</protein>
<dbReference type="PROSITE" id="PS50228">
    <property type="entry name" value="SUEL_LECTIN"/>
    <property type="match status" value="1"/>
</dbReference>
<evidence type="ECO:0000256" key="2">
    <source>
        <dbReference type="ARBA" id="ARBA00004271"/>
    </source>
</evidence>
<evidence type="ECO:0000256" key="5">
    <source>
        <dbReference type="ARBA" id="ARBA00022523"/>
    </source>
</evidence>
<dbReference type="FunFam" id="3.20.20.80:FF:000006">
    <property type="entry name" value="Beta-galactosidase"/>
    <property type="match status" value="1"/>
</dbReference>
<dbReference type="EMBL" id="CAKOAT010486265">
    <property type="protein sequence ID" value="CAH8380143.1"/>
    <property type="molecule type" value="Genomic_DNA"/>
</dbReference>
<dbReference type="Pfam" id="PF02140">
    <property type="entry name" value="SUEL_Lectin"/>
    <property type="match status" value="1"/>
</dbReference>
<keyword evidence="16" id="KW-1185">Reference proteome</keyword>